<feature type="compositionally biased region" description="Basic and acidic residues" evidence="1">
    <location>
        <begin position="467"/>
        <end position="478"/>
    </location>
</feature>
<reference evidence="2" key="1">
    <citation type="journal article" date="2018" name="J. Virol.">
        <title>Crustacean Genome Exploration Reveals the Evolutionary Origin of White Spot Syndrome Virus.</title>
        <authorList>
            <person name="Kawato S."/>
            <person name="Shitara A."/>
            <person name="Wang Y."/>
            <person name="Nozaki R."/>
            <person name="Kondo H."/>
            <person name="Hirono I."/>
        </authorList>
    </citation>
    <scope>NUCLEOTIDE SEQUENCE</scope>
    <source>
        <strain evidence="2">Mikawa-1</strain>
    </source>
</reference>
<evidence type="ECO:0000256" key="1">
    <source>
        <dbReference type="SAM" id="MobiDB-lite"/>
    </source>
</evidence>
<feature type="compositionally biased region" description="Basic and acidic residues" evidence="1">
    <location>
        <begin position="4027"/>
        <end position="4040"/>
    </location>
</feature>
<dbReference type="EMBL" id="BFCE01000001">
    <property type="protein sequence ID" value="GBG35434.1"/>
    <property type="molecule type" value="Genomic_DNA"/>
</dbReference>
<feature type="region of interest" description="Disordered" evidence="1">
    <location>
        <begin position="4027"/>
        <end position="4046"/>
    </location>
</feature>
<evidence type="ECO:0000313" key="2">
    <source>
        <dbReference type="EMBL" id="GBG35434.1"/>
    </source>
</evidence>
<feature type="compositionally biased region" description="Basic and acidic residues" evidence="1">
    <location>
        <begin position="3059"/>
        <end position="3071"/>
    </location>
</feature>
<feature type="region of interest" description="Disordered" evidence="1">
    <location>
        <begin position="657"/>
        <end position="691"/>
    </location>
</feature>
<accession>A0A401IP87</accession>
<feature type="region of interest" description="Disordered" evidence="1">
    <location>
        <begin position="3322"/>
        <end position="3346"/>
    </location>
</feature>
<name>A0A401IP87_9VIRU</name>
<feature type="compositionally biased region" description="Basic and acidic residues" evidence="1">
    <location>
        <begin position="2812"/>
        <end position="2827"/>
    </location>
</feature>
<organism evidence="2">
    <name type="scientific">Metapenaeus ensis nimavirus</name>
    <dbReference type="NCBI Taxonomy" id="2133794"/>
    <lineage>
        <taxon>Viruses</taxon>
        <taxon>Viruses incertae sedis</taxon>
        <taxon>Naldaviricetes</taxon>
        <taxon>Nimaviridae</taxon>
    </lineage>
</organism>
<feature type="region of interest" description="Disordered" evidence="1">
    <location>
        <begin position="1732"/>
        <end position="1751"/>
    </location>
</feature>
<feature type="region of interest" description="Disordered" evidence="1">
    <location>
        <begin position="2810"/>
        <end position="2829"/>
    </location>
</feature>
<feature type="region of interest" description="Disordered" evidence="1">
    <location>
        <begin position="467"/>
        <end position="513"/>
    </location>
</feature>
<sequence length="4128" mass="461454">MFQADVLNMGGGKESDIDIRERLLLCAKEMARCPASINLSTSPKMKIYGNHKVPLEAPFDKNGTLTLNGQIDNLEPYSTHRLIDKKSPLVKSLGHCNVKDMGSDGSLNKSNLLYSGAFIVEYDLVETDKNGKRFMYSEPSALEMIVKRSTDAADDDKVPFHNSGCLFLDEIIASSHKTIKWLTKSEGHYVSSGKLLEDIIQLMRLYEEETKCFEATCMDPCIRKVLTTLCCDNNSGVLMPPMFGVAFLTNAALVGLKVVFFPTALTWTNFGLVKDSQKLKHLLKMQLDILAERMPKIVFAVERAKRKLALNLDIDIGGSANWNLPGHTKTSAMSFPYHHARFKDPERHVLEISNELMVTSLGVIKSEEAQKWMYNHLEEFMRRSSFITPFYDVFSEWRSKFLFSDVGPELPFRNKSISMDLDFCLSGMCYHYLASGQGILLSKRPQSSGYHSGDGRIFAGVMGVRENKNSKEDGRGDDDTSNTGGDVGCNNDPVDEPNGKRRKRKDRNGSIYPQEPVPVPIEVIAGYDKLIKIPIFVSNLVTRFCDEFGFFLGNEKVAPGLAIRILTATKSCDKKACMDLLADGLKTSLSIAAQINKLKHSDLMQCAILQLVIRYECQQGMKLSEHLDRVEKQIGEKNWASIDFKGVWKLALNEISNPPTKQHSQSSPESEQTTDQSTASTSNAPSENQSFDGSVCGSLTAIEKMLSITASTFASGADKKDTMFLWMMVTMAERFCALYNIVSHPDRYYKQLEEEGCLSHRGGLDNFRRMCATLAPELEVYVQGTTRPLKVCINAVRGYETAVERRKNVTNNKVCKIKMEEMKLFHGLNGGRTKAIDRRDMSSVGPSVGCKTRLAFDNLFAPLKKDTEKFEQNIEETEGRENRRHGGLMDCNQEEVHSISLHDETDIDDEFFKSVNENRSFKFRTSLCHRQEHVSVPLVRMMEKELGRLLTLEHSVPLNNLNTLREIRKRNKRMRNWVIPYTMPITEIDSFMDMSVQISREGPCCCFQTYSGHCNGGEVPEVHASGSCIKLLVLPPTIHLKSLTEALKLNTMACERRYFSDVSTALGFIITPPPISSDTSVSEVKSNRWEAFRRDKCGGDFLFGVSTSGLYEQLILADIQTTEAFGPRLDARRKRARINAAVAAKENVSSNAHTGFFAGVWALCADHDLETTVLGSTITSPSRPTPLMELTDNETTNFNTFVKDAMGAQNYFARNPSIPFFECFEQMRECMARTNLTGCSNAKSDNKFYSDLVREYGGLEIPGIKMWTVFLTIAECFKNSLPLHWPSVVPEWSRRVLNLTEGVPNVDESGAVFEAAKFASVCARKFFCHCLNHTLGVETWERLLGERNWIGNLAKAYEKAAEENDIRVMESFIDSSTFLSNNNMSDKLKIDPTRDNDVKYGVWKERDRTSLRKRAEWMELTESGVADRLSFSFVLCAVSLLRITFEGICVKELSSGIAKGICSGDGEPVPLIRGLTIASSWCKTFVANTTVDHTLPCITQMRFADIEKDPFFYYRLAGYTIGLIAANDTVLESITRRILISFDFNGFDTSSWTQFIRYHFQAVLLGRRARLLSRPLAFIKRLVSLVCAPEGIDNGDGNTGQGDGQLAFKKRVQAIVSRLGKIILAKNVESENITANEILDCCLMKDEDVTADSVSSLYETTRAEFGMSELNYKYNLASNACSNAQLAKIKTAARILNCNVSLSDTSNSTVIIDADEEHLIDPSKSVAMTAGDAEVGRGGGKRKNEEDLEQQLPADKRQRFHQYRNGTRGDAVIYNNNSNSTSGFRRFRSGHGHNSTSITERMVNFDDTSMDEDVEVSEFELMSKNTALLKKAKAMLSQRDINLSVVQIIDKLKKFLTAQVPFHETDYAKLGVKPMALKAGIEAISLWNGIVDRVAATTMNECEYLQGIGGEYNMSVVTSDDYGCSKNKNCAFQGEVKFFRAAPTSFSDAFSRTGREDNFTWLNFQKEEKPSKLEDLHGQGGGRLMGYAIKDVLEYNNDSVGGLDGGGGTAEVRVLSEMFSMRIRDQYWLSVMPFASSEEGMAMNAPQKKKSTVSRDWHCKEEKNDRERLVSNLRINNKIKENKSINHCPRLMSLYRPGVDTRDLCGDENVKITDSPNDVFVTLGSDSNKRERYKCLYSLWHCNNGISPKHQIEIFKKLLFKNTNALWIFQYQRHISVLNTWGCLNINNVDDMHFSLRHGNTHTEVYDDCPPMSVFHSRYFDSSDCEFLMSSLLPFVELKKRLREAIEGEVTITDSELMTAVYSREIISSCLDPRGKFYTSYITNSASILYTPGTSKSIHFDQISSMDIGNEAHVDQDLVGGEKEISSRSFLAVEMEVIQAIKGGVFFQGERAKMGEAPGLRGGHVLRLVNRGDVCLVEPQNDNTMLAATTTATATRGAMGVFESASDSGNISETNDCALLNCQNARCLMMSHRAVLSGVPNKGHDGEVFPVNSMRYHAGFSKGYLLNDDSDLFSVNGRTNSSRGKRAENDMDLYSHCAHQFISQMQNVENESRVFLNDWGIIKYEVDFGHTNRKSLTNSITQNRAMGPTLPPHALRNISPHHEKRIRVHSTELCNGNGACFLANPCGPAKSLLKRAPNMRMCMTNAGLAMMSKIIAQTSRTKSEEDRIMDGSIITFKMASNGSCISVDSNRFFLIDGVYLIGGRVEDLNISTDMFTRCKIRSEKHVVYNSLFPPPVVSAFLATALEGTVHCQGLALLEHVSATKNNETSTRSNKNFWSRTAGTWAIGVTSPLIGESCSGGGRLSNRHSFQPALSQGTLKPPTVFMNDEDYVFVRMLYEVAMAAEKYATTSGADERYGEKERTTDRGTDLSMSSTTKAALLAARKSYIECVDQDTGNPRMHAIFFLRQLFDFGGFCTAICSGDGEKSHHLIYTLNSVSLNMAAKTIVMLVGPSGNNLKTTIVEVVKKAFFERYADVSVGVLNSSSDSSASTQANIAYLAGNKNILIVDEVGYQGSFSGKKQDSEKRDDRDNRLWADIGEVKAYHGLSQNTSAVWDQINMAMKDSKLKTCSRECEEVMAARSDVTPNIATVAPRKKRKRPTEHEHHSVDGADHWSRSMPLDRKPMIIRAFAHRAVWWNSMAGTVIHLFNEKRICYNLAGVGRFPFSVSNHHQSPWLRETDSVLSHCSTEFQDQGRRYTEDFIRQTLGCLFGSDFTAKTNVASGYASLLLRHGETTNCTATTMGNHDPDKQRAAAHWMERLKKNMNLSERAKRIYEDLVGAGSLLRWKEMKSVKHDGRPVLSCVPADKEFAELLSRDFERDTVTIVKTIGKHRLCQEPYDFSQVNSPPSYGVLYAFHAIHPRDRSVSRNTKERLTPPRTSPSTSGKGTIARDFLGPVLRGINRSAIENHFPRSRKLSSIFIRRGLETEVDEDNFINMEIEYDTELLDTMERPHTKGFPKFSTDGSSVMGTSNEDCQNIMNHIKRRIIDTGKTSNTGSFIKLCTEMNSLDPDHSTENGPSSSTTGSTLSNVVSFLFDPAVVSSKSNHNEYTAIALNAKCKKAVHSLCKFRSDGRTMVMSEIAGVASSKGDGSAISSNMLPGQFNSNTLKKITSKHASAAVRGVFCKPVVSSITMTPIMTSNSFLYMFFMDEALKKRMVTFSCDTQFAFSTHNEDVQTFIDVVDRGLKCVHSTLVLERHKKLMAMGKKSADRDLGISRAIASNWVDLWNDSVQRGMGTDDYIADLSSVALLLPARALQLLVKNSVLEHRDISSMSRLEESANTFLHMYAALSLTTKCERQGVVNDIDSMIMPDEWENCEQQQKSLRHREDERGEEEQVLKETQTLAEIERPSSSTMKPLTVAFTKKKRAKKTSSLKKRARPIQMCQINPKMLSTMAMTIAKCREGAWARINTAINCVMFVDAPFVETIGLYGEDMNLKMLLVSNQKTDAKYLDWCIGLRMPNPDMDVKGYDKEGAMIGAGAAISKQVCDAWGSMDVRTIMYSCHHLHMLFELVLQFSHPKCKLTGVNALRNKNKAGVDFVSTLFACLIYKEMMSKLHYPVFLTGRRYTSDCDDHQRPAKRTDDGSRPTTTMDDCSNSLGATASIAIQPSPLEIQLFLAMIINKPLSSLRVTSNLAALPDNKAKAKQHSDLIKLITNQLGQKLNPDYLCPHCRT</sequence>
<comment type="caution">
    <text evidence="2">The sequence shown here is derived from an EMBL/GenBank/DDBJ whole genome shotgun (WGS) entry which is preliminary data.</text>
</comment>
<proteinExistence type="predicted"/>
<protein>
    <submittedName>
        <fullName evidence="2">Wsv343-like protein</fullName>
    </submittedName>
</protein>
<feature type="compositionally biased region" description="Basic and acidic residues" evidence="1">
    <location>
        <begin position="3322"/>
        <end position="3332"/>
    </location>
</feature>
<feature type="region of interest" description="Disordered" evidence="1">
    <location>
        <begin position="3050"/>
        <end position="3071"/>
    </location>
</feature>